<dbReference type="GO" id="GO:0030248">
    <property type="term" value="F:cellulose binding"/>
    <property type="evidence" value="ECO:0007669"/>
    <property type="project" value="InterPro"/>
</dbReference>
<dbReference type="InterPro" id="IPR035971">
    <property type="entry name" value="CBD_sf"/>
</dbReference>
<dbReference type="SUPFAM" id="SSF57180">
    <property type="entry name" value="Cellulose-binding domain"/>
    <property type="match status" value="1"/>
</dbReference>
<dbReference type="OrthoDB" id="119312at2759"/>
<evidence type="ECO:0000313" key="5">
    <source>
        <dbReference type="Proteomes" id="UP000030762"/>
    </source>
</evidence>
<dbReference type="Pfam" id="PF00734">
    <property type="entry name" value="CBM_1"/>
    <property type="match status" value="1"/>
</dbReference>
<dbReference type="GO" id="GO:0005576">
    <property type="term" value="C:extracellular region"/>
    <property type="evidence" value="ECO:0007669"/>
    <property type="project" value="InterPro"/>
</dbReference>
<evidence type="ECO:0000256" key="2">
    <source>
        <dbReference type="SAM" id="MobiDB-lite"/>
    </source>
</evidence>
<accession>T0R6Q0</accession>
<feature type="domain" description="CBM1" evidence="3">
    <location>
        <begin position="1"/>
        <end position="31"/>
    </location>
</feature>
<name>T0R6Q0_SAPDV</name>
<organism evidence="4 5">
    <name type="scientific">Saprolegnia diclina (strain VS20)</name>
    <dbReference type="NCBI Taxonomy" id="1156394"/>
    <lineage>
        <taxon>Eukaryota</taxon>
        <taxon>Sar</taxon>
        <taxon>Stramenopiles</taxon>
        <taxon>Oomycota</taxon>
        <taxon>Saprolegniomycetes</taxon>
        <taxon>Saprolegniales</taxon>
        <taxon>Saprolegniaceae</taxon>
        <taxon>Saprolegnia</taxon>
    </lineage>
</organism>
<keyword evidence="5" id="KW-1185">Reference proteome</keyword>
<feature type="region of interest" description="Disordered" evidence="2">
    <location>
        <begin position="39"/>
        <end position="60"/>
    </location>
</feature>
<evidence type="ECO:0000259" key="3">
    <source>
        <dbReference type="PROSITE" id="PS51164"/>
    </source>
</evidence>
<dbReference type="InterPro" id="IPR000254">
    <property type="entry name" value="CBD"/>
</dbReference>
<keyword evidence="1" id="KW-0732">Signal</keyword>
<evidence type="ECO:0000256" key="1">
    <source>
        <dbReference type="ARBA" id="ARBA00022729"/>
    </source>
</evidence>
<dbReference type="EMBL" id="JH767133">
    <property type="protein sequence ID" value="EQC42135.1"/>
    <property type="molecule type" value="Genomic_DNA"/>
</dbReference>
<dbReference type="PROSITE" id="PS51164">
    <property type="entry name" value="CBM1_2"/>
    <property type="match status" value="1"/>
</dbReference>
<sequence length="60" mass="6818">MQCGGKDFIGATTCVDGYHCGEITEYFFQCRPAVEYGSLETTTTEDNDEDDDTTRRLRRV</sequence>
<gene>
    <name evidence="4" type="ORF">SDRG_00975</name>
</gene>
<dbReference type="InParanoid" id="T0R6Q0"/>
<evidence type="ECO:0000313" key="4">
    <source>
        <dbReference type="EMBL" id="EQC42135.1"/>
    </source>
</evidence>
<protein>
    <recommendedName>
        <fullName evidence="3">CBM1 domain-containing protein</fullName>
    </recommendedName>
</protein>
<dbReference type="GeneID" id="19941702"/>
<dbReference type="VEuPathDB" id="FungiDB:SDRG_00975"/>
<dbReference type="Proteomes" id="UP000030762">
    <property type="component" value="Unassembled WGS sequence"/>
</dbReference>
<feature type="compositionally biased region" description="Acidic residues" evidence="2">
    <location>
        <begin position="43"/>
        <end position="52"/>
    </location>
</feature>
<dbReference type="AlphaFoldDB" id="T0R6Q0"/>
<dbReference type="GO" id="GO:0005975">
    <property type="term" value="P:carbohydrate metabolic process"/>
    <property type="evidence" value="ECO:0007669"/>
    <property type="project" value="InterPro"/>
</dbReference>
<dbReference type="RefSeq" id="XP_008604704.1">
    <property type="nucleotide sequence ID" value="XM_008606482.1"/>
</dbReference>
<reference evidence="4 5" key="1">
    <citation type="submission" date="2012-04" db="EMBL/GenBank/DDBJ databases">
        <title>The Genome Sequence of Saprolegnia declina VS20.</title>
        <authorList>
            <consortium name="The Broad Institute Genome Sequencing Platform"/>
            <person name="Russ C."/>
            <person name="Nusbaum C."/>
            <person name="Tyler B."/>
            <person name="van West P."/>
            <person name="Dieguez-Uribeondo J."/>
            <person name="de Bruijn I."/>
            <person name="Tripathy S."/>
            <person name="Jiang R."/>
            <person name="Young S.K."/>
            <person name="Zeng Q."/>
            <person name="Gargeya S."/>
            <person name="Fitzgerald M."/>
            <person name="Haas B."/>
            <person name="Abouelleil A."/>
            <person name="Alvarado L."/>
            <person name="Arachchi H.M."/>
            <person name="Berlin A."/>
            <person name="Chapman S.B."/>
            <person name="Goldberg J."/>
            <person name="Griggs A."/>
            <person name="Gujja S."/>
            <person name="Hansen M."/>
            <person name="Howarth C."/>
            <person name="Imamovic A."/>
            <person name="Larimer J."/>
            <person name="McCowen C."/>
            <person name="Montmayeur A."/>
            <person name="Murphy C."/>
            <person name="Neiman D."/>
            <person name="Pearson M."/>
            <person name="Priest M."/>
            <person name="Roberts A."/>
            <person name="Saif S."/>
            <person name="Shea T."/>
            <person name="Sisk P."/>
            <person name="Sykes S."/>
            <person name="Wortman J."/>
            <person name="Nusbaum C."/>
            <person name="Birren B."/>
        </authorList>
    </citation>
    <scope>NUCLEOTIDE SEQUENCE [LARGE SCALE GENOMIC DNA]</scope>
    <source>
        <strain evidence="4 5">VS20</strain>
    </source>
</reference>
<dbReference type="SMART" id="SM00236">
    <property type="entry name" value="fCBD"/>
    <property type="match status" value="1"/>
</dbReference>
<proteinExistence type="predicted"/>